<feature type="transmembrane region" description="Helical" evidence="17">
    <location>
        <begin position="135"/>
        <end position="159"/>
    </location>
</feature>
<dbReference type="Pfam" id="PF00361">
    <property type="entry name" value="Proton_antipo_M"/>
    <property type="match status" value="1"/>
</dbReference>
<feature type="transmembrane region" description="Helical" evidence="17">
    <location>
        <begin position="6"/>
        <end position="25"/>
    </location>
</feature>
<feature type="transmembrane region" description="Helical" evidence="17">
    <location>
        <begin position="269"/>
        <end position="288"/>
    </location>
</feature>
<evidence type="ECO:0000256" key="10">
    <source>
        <dbReference type="ARBA" id="ARBA00022982"/>
    </source>
</evidence>
<evidence type="ECO:0000256" key="11">
    <source>
        <dbReference type="ARBA" id="ARBA00022989"/>
    </source>
</evidence>
<evidence type="ECO:0000256" key="5">
    <source>
        <dbReference type="ARBA" id="ARBA00022448"/>
    </source>
</evidence>
<evidence type="ECO:0000259" key="19">
    <source>
        <dbReference type="Pfam" id="PF00662"/>
    </source>
</evidence>
<evidence type="ECO:0000256" key="4">
    <source>
        <dbReference type="ARBA" id="ARBA00021096"/>
    </source>
</evidence>
<keyword evidence="10" id="KW-0249">Electron transport</keyword>
<dbReference type="InterPro" id="IPR003945">
    <property type="entry name" value="NU5C-like"/>
</dbReference>
<dbReference type="InterPro" id="IPR010934">
    <property type="entry name" value="NADH_DH_su5_C"/>
</dbReference>
<dbReference type="InterPro" id="IPR001750">
    <property type="entry name" value="ND/Mrp_TM"/>
</dbReference>
<evidence type="ECO:0000256" key="16">
    <source>
        <dbReference type="ARBA" id="ARBA00049551"/>
    </source>
</evidence>
<dbReference type="Pfam" id="PF06455">
    <property type="entry name" value="NADH5_C"/>
    <property type="match status" value="1"/>
</dbReference>
<dbReference type="GO" id="GO:0042773">
    <property type="term" value="P:ATP synthesis coupled electron transport"/>
    <property type="evidence" value="ECO:0007669"/>
    <property type="project" value="InterPro"/>
</dbReference>
<dbReference type="GO" id="GO:0003954">
    <property type="term" value="F:NADH dehydrogenase activity"/>
    <property type="evidence" value="ECO:0007669"/>
    <property type="project" value="TreeGrafter"/>
</dbReference>
<name>A0A343C483_9CUCU</name>
<dbReference type="Pfam" id="PF00662">
    <property type="entry name" value="Proton_antipo_N"/>
    <property type="match status" value="1"/>
</dbReference>
<reference evidence="21" key="1">
    <citation type="submission" date="2016-04" db="EMBL/GenBank/DDBJ databases">
        <title>Mitochondria of beetle species.</title>
        <authorList>
            <person name="Hunter A."/>
            <person name="Moriniere J."/>
            <person name="Tang P."/>
            <person name="Linard B."/>
            <person name="Crampton-Platt A."/>
            <person name="Vogler A.P."/>
        </authorList>
    </citation>
    <scope>NUCLEOTIDE SEQUENCE</scope>
</reference>
<evidence type="ECO:0000259" key="20">
    <source>
        <dbReference type="Pfam" id="PF06455"/>
    </source>
</evidence>
<dbReference type="PRINTS" id="PR01434">
    <property type="entry name" value="NADHDHGNASE5"/>
</dbReference>
<dbReference type="PANTHER" id="PTHR42829">
    <property type="entry name" value="NADH-UBIQUINONE OXIDOREDUCTASE CHAIN 5"/>
    <property type="match status" value="1"/>
</dbReference>
<evidence type="ECO:0000256" key="17">
    <source>
        <dbReference type="RuleBase" id="RU003404"/>
    </source>
</evidence>
<keyword evidence="9" id="KW-1278">Translocase</keyword>
<feature type="transmembrane region" description="Helical" evidence="17">
    <location>
        <begin position="335"/>
        <end position="355"/>
    </location>
</feature>
<evidence type="ECO:0000256" key="1">
    <source>
        <dbReference type="ARBA" id="ARBA00003257"/>
    </source>
</evidence>
<feature type="transmembrane region" description="Helical" evidence="17">
    <location>
        <begin position="555"/>
        <end position="574"/>
    </location>
</feature>
<dbReference type="PANTHER" id="PTHR42829:SF2">
    <property type="entry name" value="NADH-UBIQUINONE OXIDOREDUCTASE CHAIN 5"/>
    <property type="match status" value="1"/>
</dbReference>
<dbReference type="PRINTS" id="PR01435">
    <property type="entry name" value="NPOXDRDTASE5"/>
</dbReference>
<feature type="domain" description="NADH:quinone oxidoreductase/Mrp antiporter transmembrane" evidence="18">
    <location>
        <begin position="105"/>
        <end position="387"/>
    </location>
</feature>
<proteinExistence type="inferred from homology"/>
<evidence type="ECO:0000256" key="14">
    <source>
        <dbReference type="ARBA" id="ARBA00023128"/>
    </source>
</evidence>
<dbReference type="GO" id="GO:0005743">
    <property type="term" value="C:mitochondrial inner membrane"/>
    <property type="evidence" value="ECO:0007669"/>
    <property type="project" value="UniProtKB-SubCell"/>
</dbReference>
<keyword evidence="11 17" id="KW-1133">Transmembrane helix</keyword>
<keyword evidence="13 17" id="KW-0830">Ubiquinone</keyword>
<feature type="transmembrane region" description="Helical" evidence="17">
    <location>
        <begin position="395"/>
        <end position="412"/>
    </location>
</feature>
<keyword evidence="14 17" id="KW-0496">Mitochondrion</keyword>
<feature type="transmembrane region" description="Helical" evidence="17">
    <location>
        <begin position="88"/>
        <end position="115"/>
    </location>
</feature>
<keyword evidence="8" id="KW-0999">Mitochondrion inner membrane</keyword>
<dbReference type="GO" id="GO:0015990">
    <property type="term" value="P:electron transport coupled proton transport"/>
    <property type="evidence" value="ECO:0007669"/>
    <property type="project" value="TreeGrafter"/>
</dbReference>
<comment type="subcellular location">
    <subcellularLocation>
        <location evidence="2">Mitochondrion inner membrane</location>
        <topology evidence="2">Multi-pass membrane protein</topology>
    </subcellularLocation>
</comment>
<evidence type="ECO:0000256" key="7">
    <source>
        <dbReference type="ARBA" id="ARBA00022692"/>
    </source>
</evidence>
<comment type="similarity">
    <text evidence="17">Belongs to the complex I subunit 5 family.</text>
</comment>
<organism evidence="21">
    <name type="scientific">Trigonopterus sp. 6 AH-2016</name>
    <dbReference type="NCBI Taxonomy" id="1903840"/>
    <lineage>
        <taxon>Eukaryota</taxon>
        <taxon>Metazoa</taxon>
        <taxon>Ecdysozoa</taxon>
        <taxon>Arthropoda</taxon>
        <taxon>Hexapoda</taxon>
        <taxon>Insecta</taxon>
        <taxon>Pterygota</taxon>
        <taxon>Neoptera</taxon>
        <taxon>Endopterygota</taxon>
        <taxon>Coleoptera</taxon>
        <taxon>Polyphaga</taxon>
        <taxon>Cucujiformia</taxon>
        <taxon>Curculionidae</taxon>
        <taxon>Cryptorhynchinae</taxon>
        <taxon>Trigonopterus</taxon>
    </lineage>
</organism>
<feature type="transmembrane region" description="Helical" evidence="17">
    <location>
        <begin position="244"/>
        <end position="263"/>
    </location>
</feature>
<feature type="transmembrane region" description="Helical" evidence="17">
    <location>
        <begin position="295"/>
        <end position="315"/>
    </location>
</feature>
<sequence>MILMYLVIFFVFLAVAVVLYFYSLVFLYKNSIVLVEINFLSLNSLGIEFSILVDWVSLMFSSFVLYISSLIVSYSMEYMGEDKSMKRFLYLMVLFVLSMLMVIMSTNLVCVLLGWDGLGLVSYALVIYYQNSKSFNAGMLTALSNRIGDACILLGIVILMDAGSWDYQMIVCLSNWKFNYLFLGLLIICASFTKSAQIPFSAWLPAAMAAPTPVSSLVHSSTLVTAGVYMLFRFSDLLAENLKAVFLGVSLLTMFMAGIAANLEYDLKKIIALSTLSQLGMMMVIFFCGNKDLAFFHLLMHALFKALLFMCSGFIIHSMMGCQDIRYMGNLAKAFPFTCSCFCVSNLALCGLPFLSGFYSKDLIAEVFSMSISSVMIYFIFYFSIGLTVSYSMRLFIYVFMGQVNMLSLSLLEESSSKIMVKAMAGMVVLVIFKGSVYSWVGFATPYYIVLPVELKMMTLFAIFLGGLMGYEITFWGSMKNSSLMSVYQFSMFSAMMWNMPVLSTSTLNSICLGLGKQYLKGIDYGWSEFYGSKGMFCLVKEMSMSMQLLSRNHLKVYLMIVWGFFIFVVVVVII</sequence>
<evidence type="ECO:0000256" key="15">
    <source>
        <dbReference type="ARBA" id="ARBA00023136"/>
    </source>
</evidence>
<evidence type="ECO:0000256" key="2">
    <source>
        <dbReference type="ARBA" id="ARBA00004448"/>
    </source>
</evidence>
<keyword evidence="6" id="KW-0679">Respiratory chain</keyword>
<feature type="transmembrane region" description="Helical" evidence="17">
    <location>
        <begin position="214"/>
        <end position="232"/>
    </location>
</feature>
<evidence type="ECO:0000256" key="8">
    <source>
        <dbReference type="ARBA" id="ARBA00022792"/>
    </source>
</evidence>
<dbReference type="GO" id="GO:0008137">
    <property type="term" value="F:NADH dehydrogenase (ubiquinone) activity"/>
    <property type="evidence" value="ECO:0007669"/>
    <property type="project" value="UniProtKB-EC"/>
</dbReference>
<evidence type="ECO:0000259" key="18">
    <source>
        <dbReference type="Pfam" id="PF00361"/>
    </source>
</evidence>
<evidence type="ECO:0000256" key="13">
    <source>
        <dbReference type="ARBA" id="ARBA00023075"/>
    </source>
</evidence>
<feature type="transmembrane region" description="Helical" evidence="17">
    <location>
        <begin position="180"/>
        <end position="202"/>
    </location>
</feature>
<evidence type="ECO:0000313" key="21">
    <source>
        <dbReference type="EMBL" id="ARH54826.1"/>
    </source>
</evidence>
<keyword evidence="15 17" id="KW-0472">Membrane</keyword>
<comment type="function">
    <text evidence="1">Core subunit of the mitochondrial membrane respiratory chain NADH dehydrogenase (Complex I) that is believed to belong to the minimal assembly required for catalysis. Complex I functions in the transfer of electrons from NADH to the respiratory chain. The immediate electron acceptor for the enzyme is believed to be ubiquinone.</text>
</comment>
<evidence type="ECO:0000256" key="12">
    <source>
        <dbReference type="ARBA" id="ARBA00023027"/>
    </source>
</evidence>
<dbReference type="EMBL" id="KX087367">
    <property type="protein sequence ID" value="ARH54826.1"/>
    <property type="molecule type" value="Genomic_DNA"/>
</dbReference>
<feature type="transmembrane region" description="Helical" evidence="17">
    <location>
        <begin position="367"/>
        <end position="389"/>
    </location>
</feature>
<keyword evidence="12 17" id="KW-0520">NAD</keyword>
<feature type="transmembrane region" description="Helical" evidence="17">
    <location>
        <begin position="419"/>
        <end position="441"/>
    </location>
</feature>
<dbReference type="EC" id="7.1.1.2" evidence="3 17"/>
<keyword evidence="5 17" id="KW-0813">Transport</keyword>
<gene>
    <name evidence="21" type="primary">nad5</name>
</gene>
<geneLocation type="mitochondrion" evidence="21"/>
<feature type="transmembrane region" description="Helical" evidence="17">
    <location>
        <begin position="58"/>
        <end position="76"/>
    </location>
</feature>
<comment type="catalytic activity">
    <reaction evidence="16 17">
        <text>a ubiquinone + NADH + 5 H(+)(in) = a ubiquinol + NAD(+) + 4 H(+)(out)</text>
        <dbReference type="Rhea" id="RHEA:29091"/>
        <dbReference type="Rhea" id="RHEA-COMP:9565"/>
        <dbReference type="Rhea" id="RHEA-COMP:9566"/>
        <dbReference type="ChEBI" id="CHEBI:15378"/>
        <dbReference type="ChEBI" id="CHEBI:16389"/>
        <dbReference type="ChEBI" id="CHEBI:17976"/>
        <dbReference type="ChEBI" id="CHEBI:57540"/>
        <dbReference type="ChEBI" id="CHEBI:57945"/>
        <dbReference type="EC" id="7.1.1.2"/>
    </reaction>
</comment>
<evidence type="ECO:0000256" key="3">
    <source>
        <dbReference type="ARBA" id="ARBA00012944"/>
    </source>
</evidence>
<evidence type="ECO:0000256" key="6">
    <source>
        <dbReference type="ARBA" id="ARBA00022660"/>
    </source>
</evidence>
<comment type="function">
    <text evidence="17">Core subunit of the mitochondrial membrane respiratory chain NADH dehydrogenase (Complex I) which catalyzes electron transfer from NADH through the respiratory chain, using ubiquinone as an electron acceptor. Essential for the catalytic activity and assembly of complex I.</text>
</comment>
<feature type="domain" description="NADH-Ubiquinone oxidoreductase (complex I) chain 5 N-terminal" evidence="19">
    <location>
        <begin position="40"/>
        <end position="88"/>
    </location>
</feature>
<dbReference type="InterPro" id="IPR001516">
    <property type="entry name" value="Proton_antipo_N"/>
</dbReference>
<protein>
    <recommendedName>
        <fullName evidence="4 17">NADH-ubiquinone oxidoreductase chain 5</fullName>
        <ecNumber evidence="3 17">7.1.1.2</ecNumber>
    </recommendedName>
</protein>
<feature type="domain" description="NADH dehydrogenase subunit 5 C-terminal" evidence="20">
    <location>
        <begin position="391"/>
        <end position="571"/>
    </location>
</feature>
<dbReference type="AlphaFoldDB" id="A0A343C483"/>
<keyword evidence="7 17" id="KW-0812">Transmembrane</keyword>
<evidence type="ECO:0000256" key="9">
    <source>
        <dbReference type="ARBA" id="ARBA00022967"/>
    </source>
</evidence>
<feature type="transmembrane region" description="Helical" evidence="17">
    <location>
        <begin position="447"/>
        <end position="471"/>
    </location>
</feature>
<accession>A0A343C483</accession>